<dbReference type="AlphaFoldDB" id="A9P0B7"/>
<evidence type="ECO:0000256" key="5">
    <source>
        <dbReference type="ARBA" id="ARBA00023136"/>
    </source>
</evidence>
<evidence type="ECO:0000256" key="4">
    <source>
        <dbReference type="ARBA" id="ARBA00022989"/>
    </source>
</evidence>
<evidence type="ECO:0000256" key="1">
    <source>
        <dbReference type="ARBA" id="ARBA00004141"/>
    </source>
</evidence>
<accession>A9P0B7</accession>
<sequence>MDDLSLKFSGGYTSLPASHLPGSVPAAAAVDGIPKTSEFGGPSALPDVGGEHNAQPSNGWKGLCSIASYRPYFNVDTYVVVERIIGSLYPHKGDFIEKSAHNPDMYGPVWISTTLVFLATVLGNFAAYLSFEPSTTITEWVYDINYVNWAAAIFYAYICLVPLGCYFLLQYLDMSLSLVQVWCLYGYSLFIFIPASFLLIIPTEILRWIVISLAGLASAFFVALNLQSHIMATSDKWTIPVVSSFIVQIALALLMKFCFFV</sequence>
<protein>
    <recommendedName>
        <fullName evidence="6">Protein YIP</fullName>
    </recommendedName>
</protein>
<dbReference type="GO" id="GO:0016192">
    <property type="term" value="P:vesicle-mediated transport"/>
    <property type="evidence" value="ECO:0007669"/>
    <property type="project" value="InterPro"/>
</dbReference>
<dbReference type="GO" id="GO:0031267">
    <property type="term" value="F:small GTPase binding"/>
    <property type="evidence" value="ECO:0007669"/>
    <property type="project" value="InterPro"/>
</dbReference>
<proteinExistence type="evidence at transcript level"/>
<dbReference type="OMA" id="PIWISVT"/>
<dbReference type="InterPro" id="IPR006977">
    <property type="entry name" value="Yip1_dom"/>
</dbReference>
<feature type="transmembrane region" description="Helical" evidence="6">
    <location>
        <begin position="237"/>
        <end position="255"/>
    </location>
</feature>
<dbReference type="Pfam" id="PF04893">
    <property type="entry name" value="Yip1"/>
    <property type="match status" value="1"/>
</dbReference>
<dbReference type="PANTHER" id="PTHR12822">
    <property type="entry name" value="PROTEIN YIPF"/>
    <property type="match status" value="1"/>
</dbReference>
<evidence type="ECO:0000313" key="8">
    <source>
        <dbReference type="EMBL" id="ABK26328.1"/>
    </source>
</evidence>
<feature type="transmembrane region" description="Helical" evidence="6">
    <location>
        <begin position="205"/>
        <end position="225"/>
    </location>
</feature>
<comment type="subcellular location">
    <subcellularLocation>
        <location evidence="6">Golgi apparatus membrane</location>
        <topology evidence="6">Multi-pass membrane protein</topology>
    </subcellularLocation>
    <subcellularLocation>
        <location evidence="1">Membrane</location>
        <topology evidence="1">Multi-pass membrane protein</topology>
    </subcellularLocation>
</comment>
<feature type="domain" description="Yip1" evidence="7">
    <location>
        <begin position="88"/>
        <end position="254"/>
    </location>
</feature>
<dbReference type="EMBL" id="EF087072">
    <property type="protein sequence ID" value="ABK26328.1"/>
    <property type="molecule type" value="mRNA"/>
</dbReference>
<evidence type="ECO:0000256" key="3">
    <source>
        <dbReference type="ARBA" id="ARBA00022692"/>
    </source>
</evidence>
<evidence type="ECO:0000256" key="2">
    <source>
        <dbReference type="ARBA" id="ARBA00010596"/>
    </source>
</evidence>
<keyword evidence="4 6" id="KW-1133">Transmembrane helix</keyword>
<reference evidence="8" key="1">
    <citation type="journal article" date="2008" name="BMC Genomics">
        <title>A conifer genomics resource of 200,000 spruce (Picea spp.) ESTs and 6,464 high-quality, sequence-finished full-length cDNAs for Sitka spruce (Picea sitchensis).</title>
        <authorList>
            <person name="Ralph S.G."/>
            <person name="Chun H.J."/>
            <person name="Kolosova N."/>
            <person name="Cooper D."/>
            <person name="Oddy C."/>
            <person name="Ritland C.E."/>
            <person name="Kirkpatrick R."/>
            <person name="Moore R."/>
            <person name="Barber S."/>
            <person name="Holt R.A."/>
            <person name="Jones S.J."/>
            <person name="Marra M.A."/>
            <person name="Douglas C.J."/>
            <person name="Ritland K."/>
            <person name="Bohlmann J."/>
        </authorList>
    </citation>
    <scope>NUCLEOTIDE SEQUENCE</scope>
    <source>
        <tissue evidence="8">Green portion of the leader tissue</tissue>
    </source>
</reference>
<keyword evidence="5 6" id="KW-0472">Membrane</keyword>
<feature type="transmembrane region" description="Helical" evidence="6">
    <location>
        <begin position="109"/>
        <end position="129"/>
    </location>
</feature>
<evidence type="ECO:0000259" key="7">
    <source>
        <dbReference type="Pfam" id="PF04893"/>
    </source>
</evidence>
<dbReference type="PANTHER" id="PTHR12822:SF5">
    <property type="entry name" value="PROTEIN YIP"/>
    <property type="match status" value="1"/>
</dbReference>
<evidence type="ECO:0000256" key="6">
    <source>
        <dbReference type="RuleBase" id="RU361264"/>
    </source>
</evidence>
<feature type="transmembrane region" description="Helical" evidence="6">
    <location>
        <begin position="149"/>
        <end position="169"/>
    </location>
</feature>
<keyword evidence="3 6" id="KW-0812">Transmembrane</keyword>
<feature type="transmembrane region" description="Helical" evidence="6">
    <location>
        <begin position="181"/>
        <end position="199"/>
    </location>
</feature>
<dbReference type="GO" id="GO:0000139">
    <property type="term" value="C:Golgi membrane"/>
    <property type="evidence" value="ECO:0007669"/>
    <property type="project" value="UniProtKB-SubCell"/>
</dbReference>
<dbReference type="InterPro" id="IPR039765">
    <property type="entry name" value="Yip5/YIPF1/YIPF2"/>
</dbReference>
<name>A9P0B7_PICSI</name>
<comment type="similarity">
    <text evidence="2 6">Belongs to the YIP1 family.</text>
</comment>
<organism evidence="8">
    <name type="scientific">Picea sitchensis</name>
    <name type="common">Sitka spruce</name>
    <name type="synonym">Pinus sitchensis</name>
    <dbReference type="NCBI Taxonomy" id="3332"/>
    <lineage>
        <taxon>Eukaryota</taxon>
        <taxon>Viridiplantae</taxon>
        <taxon>Streptophyta</taxon>
        <taxon>Embryophyta</taxon>
        <taxon>Tracheophyta</taxon>
        <taxon>Spermatophyta</taxon>
        <taxon>Pinopsida</taxon>
        <taxon>Pinidae</taxon>
        <taxon>Conifers I</taxon>
        <taxon>Pinales</taxon>
        <taxon>Pinaceae</taxon>
        <taxon>Picea</taxon>
    </lineage>
</organism>